<dbReference type="EMBL" id="VXAH01000564">
    <property type="protein sequence ID" value="NXK42441.1"/>
    <property type="molecule type" value="Genomic_DNA"/>
</dbReference>
<dbReference type="PANTHER" id="PTHR47968:SF76">
    <property type="entry name" value="KINESIN-LIKE PROTEIN"/>
    <property type="match status" value="1"/>
</dbReference>
<dbReference type="InterPro" id="IPR027417">
    <property type="entry name" value="P-loop_NTPase"/>
</dbReference>
<keyword evidence="2" id="KW-0963">Cytoplasm</keyword>
<evidence type="ECO:0000256" key="7">
    <source>
        <dbReference type="ARBA" id="ARBA00023175"/>
    </source>
</evidence>
<dbReference type="GO" id="GO:0005871">
    <property type="term" value="C:kinesin complex"/>
    <property type="evidence" value="ECO:0007669"/>
    <property type="project" value="UniProtKB-ARBA"/>
</dbReference>
<dbReference type="GO" id="GO:0005737">
    <property type="term" value="C:cytoplasm"/>
    <property type="evidence" value="ECO:0007669"/>
    <property type="project" value="UniProtKB-ARBA"/>
</dbReference>
<dbReference type="GO" id="GO:0008017">
    <property type="term" value="F:microtubule binding"/>
    <property type="evidence" value="ECO:0007669"/>
    <property type="project" value="InterPro"/>
</dbReference>
<keyword evidence="6" id="KW-0175">Coiled coil</keyword>
<dbReference type="SMART" id="SM00129">
    <property type="entry name" value="KISc"/>
    <property type="match status" value="1"/>
</dbReference>
<comment type="caution">
    <text evidence="13">The sequence shown here is derived from an EMBL/GenBank/DDBJ whole genome shotgun (WGS) entry which is preliminary data.</text>
</comment>
<dbReference type="CDD" id="cd01371">
    <property type="entry name" value="KISc_KIF3"/>
    <property type="match status" value="1"/>
</dbReference>
<dbReference type="PROSITE" id="PS00411">
    <property type="entry name" value="KINESIN_MOTOR_1"/>
    <property type="match status" value="1"/>
</dbReference>
<accession>A0A7L0JCX6</accession>
<dbReference type="SUPFAM" id="SSF52540">
    <property type="entry name" value="P-loop containing nucleoside triphosphate hydrolases"/>
    <property type="match status" value="1"/>
</dbReference>
<dbReference type="PRINTS" id="PR00380">
    <property type="entry name" value="KINESINHEAVY"/>
</dbReference>
<dbReference type="GO" id="GO:0060271">
    <property type="term" value="P:cilium assembly"/>
    <property type="evidence" value="ECO:0007669"/>
    <property type="project" value="UniProtKB-ARBA"/>
</dbReference>
<evidence type="ECO:0000313" key="13">
    <source>
        <dbReference type="EMBL" id="NXK42441.1"/>
    </source>
</evidence>
<evidence type="ECO:0000259" key="12">
    <source>
        <dbReference type="PROSITE" id="PS50067"/>
    </source>
</evidence>
<organism evidence="13 14">
    <name type="scientific">Piprites chloris</name>
    <name type="common">Wing-barred manakin</name>
    <dbReference type="NCBI Taxonomy" id="114369"/>
    <lineage>
        <taxon>Eukaryota</taxon>
        <taxon>Metazoa</taxon>
        <taxon>Chordata</taxon>
        <taxon>Craniata</taxon>
        <taxon>Vertebrata</taxon>
        <taxon>Euteleostomi</taxon>
        <taxon>Archelosauria</taxon>
        <taxon>Archosauria</taxon>
        <taxon>Dinosauria</taxon>
        <taxon>Saurischia</taxon>
        <taxon>Theropoda</taxon>
        <taxon>Coelurosauria</taxon>
        <taxon>Aves</taxon>
        <taxon>Neognathae</taxon>
        <taxon>Neoaves</taxon>
        <taxon>Telluraves</taxon>
        <taxon>Australaves</taxon>
        <taxon>Passeriformes</taxon>
        <taxon>Pipridae</taxon>
        <taxon>Piprites</taxon>
    </lineage>
</organism>
<gene>
    <name evidence="13" type="primary">Kif3c</name>
    <name evidence="13" type="ORF">PIPCHL_R05580</name>
</gene>
<keyword evidence="3 10" id="KW-0493">Microtubule</keyword>
<evidence type="ECO:0000256" key="4">
    <source>
        <dbReference type="ARBA" id="ARBA00022741"/>
    </source>
</evidence>
<evidence type="ECO:0000256" key="1">
    <source>
        <dbReference type="ARBA" id="ARBA00004245"/>
    </source>
</evidence>
<feature type="region of interest" description="Disordered" evidence="11">
    <location>
        <begin position="617"/>
        <end position="637"/>
    </location>
</feature>
<comment type="similarity">
    <text evidence="9 10">Belongs to the TRAFAC class myosin-kinesin ATPase superfamily. Kinesin family.</text>
</comment>
<feature type="non-terminal residue" evidence="13">
    <location>
        <position position="1"/>
    </location>
</feature>
<feature type="binding site" evidence="9">
    <location>
        <begin position="89"/>
        <end position="96"/>
    </location>
    <ligand>
        <name>ATP</name>
        <dbReference type="ChEBI" id="CHEBI:30616"/>
    </ligand>
</feature>
<evidence type="ECO:0000256" key="5">
    <source>
        <dbReference type="ARBA" id="ARBA00022840"/>
    </source>
</evidence>
<dbReference type="GO" id="GO:0003777">
    <property type="term" value="F:microtubule motor activity"/>
    <property type="evidence" value="ECO:0007669"/>
    <property type="project" value="InterPro"/>
</dbReference>
<evidence type="ECO:0000256" key="8">
    <source>
        <dbReference type="ARBA" id="ARBA00023212"/>
    </source>
</evidence>
<proteinExistence type="inferred from homology"/>
<dbReference type="Proteomes" id="UP000520962">
    <property type="component" value="Unassembled WGS sequence"/>
</dbReference>
<keyword evidence="4 9" id="KW-0547">Nucleotide-binding</keyword>
<evidence type="ECO:0000256" key="2">
    <source>
        <dbReference type="ARBA" id="ARBA00022490"/>
    </source>
</evidence>
<feature type="compositionally biased region" description="Acidic residues" evidence="11">
    <location>
        <begin position="386"/>
        <end position="398"/>
    </location>
</feature>
<keyword evidence="8" id="KW-0206">Cytoskeleton</keyword>
<dbReference type="PANTHER" id="PTHR47968">
    <property type="entry name" value="CENTROMERE PROTEIN E"/>
    <property type="match status" value="1"/>
</dbReference>
<name>A0A7L0JCX6_PIPCL</name>
<dbReference type="GO" id="GO:0005524">
    <property type="term" value="F:ATP binding"/>
    <property type="evidence" value="ECO:0007669"/>
    <property type="project" value="UniProtKB-UniRule"/>
</dbReference>
<evidence type="ECO:0000256" key="11">
    <source>
        <dbReference type="SAM" id="MobiDB-lite"/>
    </source>
</evidence>
<dbReference type="PROSITE" id="PS50067">
    <property type="entry name" value="KINESIN_MOTOR_2"/>
    <property type="match status" value="1"/>
</dbReference>
<dbReference type="Gene3D" id="3.40.850.10">
    <property type="entry name" value="Kinesin motor domain"/>
    <property type="match status" value="1"/>
</dbReference>
<dbReference type="AlphaFoldDB" id="A0A7L0JCX6"/>
<keyword evidence="7 9" id="KW-0505">Motor protein</keyword>
<evidence type="ECO:0000256" key="6">
    <source>
        <dbReference type="ARBA" id="ARBA00023054"/>
    </source>
</evidence>
<evidence type="ECO:0000256" key="3">
    <source>
        <dbReference type="ARBA" id="ARBA00022701"/>
    </source>
</evidence>
<dbReference type="GO" id="GO:0000278">
    <property type="term" value="P:mitotic cell cycle"/>
    <property type="evidence" value="ECO:0007669"/>
    <property type="project" value="TreeGrafter"/>
</dbReference>
<dbReference type="InterPro" id="IPR036961">
    <property type="entry name" value="Kinesin_motor_dom_sf"/>
</dbReference>
<dbReference type="InterPro" id="IPR001752">
    <property type="entry name" value="Kinesin_motor_dom"/>
</dbReference>
<dbReference type="FunFam" id="3.40.850.10:FF:000017">
    <property type="entry name" value="Kinesin-like protein"/>
    <property type="match status" value="1"/>
</dbReference>
<comment type="subcellular location">
    <subcellularLocation>
        <location evidence="1">Cytoplasm</location>
        <location evidence="1">Cytoskeleton</location>
    </subcellularLocation>
</comment>
<feature type="region of interest" description="Disordered" evidence="11">
    <location>
        <begin position="464"/>
        <end position="497"/>
    </location>
</feature>
<evidence type="ECO:0000256" key="10">
    <source>
        <dbReference type="RuleBase" id="RU000394"/>
    </source>
</evidence>
<feature type="non-terminal residue" evidence="13">
    <location>
        <position position="712"/>
    </location>
</feature>
<dbReference type="GO" id="GO:0007018">
    <property type="term" value="P:microtubule-based movement"/>
    <property type="evidence" value="ECO:0007669"/>
    <property type="project" value="InterPro"/>
</dbReference>
<dbReference type="GO" id="GO:0005874">
    <property type="term" value="C:microtubule"/>
    <property type="evidence" value="ECO:0007669"/>
    <property type="project" value="UniProtKB-KW"/>
</dbReference>
<reference evidence="13 14" key="1">
    <citation type="submission" date="2019-09" db="EMBL/GenBank/DDBJ databases">
        <title>Bird 10,000 Genomes (B10K) Project - Family phase.</title>
        <authorList>
            <person name="Zhang G."/>
        </authorList>
    </citation>
    <scope>NUCLEOTIDE SEQUENCE [LARGE SCALE GENOMIC DNA]</scope>
    <source>
        <strain evidence="13">B10K-DU-007-02</strain>
        <tissue evidence="13">Mixed tissue sample</tissue>
    </source>
</reference>
<evidence type="ECO:0000256" key="9">
    <source>
        <dbReference type="PROSITE-ProRule" id="PRU00283"/>
    </source>
</evidence>
<keyword evidence="14" id="KW-1185">Reference proteome</keyword>
<evidence type="ECO:0000313" key="14">
    <source>
        <dbReference type="Proteomes" id="UP000520962"/>
    </source>
</evidence>
<dbReference type="InterPro" id="IPR019821">
    <property type="entry name" value="Kinesin_motor_CS"/>
</dbReference>
<feature type="region of interest" description="Disordered" evidence="11">
    <location>
        <begin position="366"/>
        <end position="400"/>
    </location>
</feature>
<protein>
    <recommendedName>
        <fullName evidence="10">Kinesin-like protein</fullName>
    </recommendedName>
</protein>
<sequence>EALRVVARCRPMSRREEAAGYERVLELDVKLGQVSIRNPRAAPGELPKTFTFDAVYDASSKQADLYDETVRPLIDSVLQGFNGTVFAYGQTGTGKTYTMQGAWAEPEKRGIIPSAFEHIFTHISRSQNQQYLVRASYLEIYQEEIRDLLAKDQSKKLELKENPETGVYIKDLSSFVTKNVKEIEHVMNLGSQTRSVGSTNMNEHSSRSHAIFLITIECSETGPDGEEHIRVGKLNLVDLAGSERQNKMGAHGERPKEASKINLSLSALGNVISALVDGRSTHIPYRDSKLTRLLQDSLGGNAKTIMVATLGPASHSYDESLSTLRFANRAKNIKNKPRVNEDPKDTLLREFQEEIVRLKAQLEKRGMLGKKRRRSSRRKKAMDGEGTVENEGEDDNEDGLEKNMENYLKEQKERLEEEKAAIQDDHSLVSEEKQKLLQEKEKMIEDLRKEQEATELLAIKYKVRDRGGGNGGGVTGPGARPLPAPRGGPAGGERREREMQQEMLWGGEEGGELRETFTSLQQEGGGKTGGVKKLYGGVQAGGAEIQDQHDEYIRGGEDLGGAQNEQTRELKLKGGVGRGGYLIIERGGPPGGENKIMNRLYFDGGGGQWGGEPLVPTGGNSSQMKRRGGSAGGGKRPISQYARVAMGGRSRGGFRNGGVLELDLSPPAIFGGGRSGGAAEQDPRALHLERGGRLGGVLERPAASRLRKWGGW</sequence>
<keyword evidence="5 9" id="KW-0067">ATP-binding</keyword>
<dbReference type="Pfam" id="PF00225">
    <property type="entry name" value="Kinesin"/>
    <property type="match status" value="1"/>
</dbReference>
<dbReference type="InterPro" id="IPR027640">
    <property type="entry name" value="Kinesin-like_fam"/>
</dbReference>
<feature type="compositionally biased region" description="Basic residues" evidence="11">
    <location>
        <begin position="367"/>
        <end position="380"/>
    </location>
</feature>
<feature type="domain" description="Kinesin motor" evidence="12">
    <location>
        <begin position="2"/>
        <end position="333"/>
    </location>
</feature>